<dbReference type="Gene3D" id="1.25.40.10">
    <property type="entry name" value="Tetratricopeptide repeat domain"/>
    <property type="match status" value="3"/>
</dbReference>
<dbReference type="SUPFAM" id="SSF52540">
    <property type="entry name" value="P-loop containing nucleoside triphosphate hydrolases"/>
    <property type="match status" value="1"/>
</dbReference>
<evidence type="ECO:0000313" key="4">
    <source>
        <dbReference type="EMBL" id="KAK6144518.1"/>
    </source>
</evidence>
<dbReference type="NCBIfam" id="TIGR00756">
    <property type="entry name" value="PPR"/>
    <property type="match status" value="6"/>
</dbReference>
<dbReference type="InterPro" id="IPR011990">
    <property type="entry name" value="TPR-like_helical_dom_sf"/>
</dbReference>
<proteinExistence type="predicted"/>
<dbReference type="PROSITE" id="PS51375">
    <property type="entry name" value="PPR"/>
    <property type="match status" value="6"/>
</dbReference>
<dbReference type="Proteomes" id="UP001318860">
    <property type="component" value="Unassembled WGS sequence"/>
</dbReference>
<feature type="repeat" description="PPR" evidence="2">
    <location>
        <begin position="439"/>
        <end position="473"/>
    </location>
</feature>
<accession>A0ABR0WA46</accession>
<dbReference type="Pfam" id="PF08423">
    <property type="entry name" value="Rad51"/>
    <property type="match status" value="1"/>
</dbReference>
<feature type="repeat" description="PPR" evidence="2">
    <location>
        <begin position="474"/>
        <end position="508"/>
    </location>
</feature>
<keyword evidence="1" id="KW-0677">Repeat</keyword>
<evidence type="ECO:0000313" key="5">
    <source>
        <dbReference type="Proteomes" id="UP001318860"/>
    </source>
</evidence>
<dbReference type="Gene3D" id="3.40.50.300">
    <property type="entry name" value="P-loop containing nucleotide triphosphate hydrolases"/>
    <property type="match status" value="1"/>
</dbReference>
<evidence type="ECO:0000256" key="1">
    <source>
        <dbReference type="ARBA" id="ARBA00022737"/>
    </source>
</evidence>
<reference evidence="4 5" key="1">
    <citation type="journal article" date="2021" name="Comput. Struct. Biotechnol. J.">
        <title>De novo genome assembly of the potent medicinal plant Rehmannia glutinosa using nanopore technology.</title>
        <authorList>
            <person name="Ma L."/>
            <person name="Dong C."/>
            <person name="Song C."/>
            <person name="Wang X."/>
            <person name="Zheng X."/>
            <person name="Niu Y."/>
            <person name="Chen S."/>
            <person name="Feng W."/>
        </authorList>
    </citation>
    <scope>NUCLEOTIDE SEQUENCE [LARGE SCALE GENOMIC DNA]</scope>
    <source>
        <strain evidence="4">DH-2019</strain>
    </source>
</reference>
<dbReference type="PANTHER" id="PTHR47942:SF41">
    <property type="entry name" value="OS05G0548600 PROTEIN"/>
    <property type="match status" value="1"/>
</dbReference>
<dbReference type="Pfam" id="PF01535">
    <property type="entry name" value="PPR"/>
    <property type="match status" value="5"/>
</dbReference>
<gene>
    <name evidence="4" type="ORF">DH2020_021338</name>
</gene>
<dbReference type="EMBL" id="JABTTQ020000012">
    <property type="protein sequence ID" value="KAK6144518.1"/>
    <property type="molecule type" value="Genomic_DNA"/>
</dbReference>
<feature type="domain" description="Rad51-like C-terminal" evidence="3">
    <location>
        <begin position="60"/>
        <end position="122"/>
    </location>
</feature>
<name>A0ABR0WA46_REHGL</name>
<feature type="repeat" description="PPR" evidence="2">
    <location>
        <begin position="509"/>
        <end position="543"/>
    </location>
</feature>
<dbReference type="PANTHER" id="PTHR47942">
    <property type="entry name" value="TETRATRICOPEPTIDE REPEAT (TPR)-LIKE SUPERFAMILY PROTEIN-RELATED"/>
    <property type="match status" value="1"/>
</dbReference>
<comment type="caution">
    <text evidence="4">The sequence shown here is derived from an EMBL/GenBank/DDBJ whole genome shotgun (WGS) entry which is preliminary data.</text>
</comment>
<organism evidence="4 5">
    <name type="scientific">Rehmannia glutinosa</name>
    <name type="common">Chinese foxglove</name>
    <dbReference type="NCBI Taxonomy" id="99300"/>
    <lineage>
        <taxon>Eukaryota</taxon>
        <taxon>Viridiplantae</taxon>
        <taxon>Streptophyta</taxon>
        <taxon>Embryophyta</taxon>
        <taxon>Tracheophyta</taxon>
        <taxon>Spermatophyta</taxon>
        <taxon>Magnoliopsida</taxon>
        <taxon>eudicotyledons</taxon>
        <taxon>Gunneridae</taxon>
        <taxon>Pentapetalae</taxon>
        <taxon>asterids</taxon>
        <taxon>lamiids</taxon>
        <taxon>Lamiales</taxon>
        <taxon>Orobanchaceae</taxon>
        <taxon>Rehmannieae</taxon>
        <taxon>Rehmannia</taxon>
    </lineage>
</organism>
<feature type="repeat" description="PPR" evidence="2">
    <location>
        <begin position="369"/>
        <end position="403"/>
    </location>
</feature>
<dbReference type="InterPro" id="IPR051222">
    <property type="entry name" value="PPR/CCM1_RNA-binding"/>
</dbReference>
<dbReference type="SUPFAM" id="SSF48452">
    <property type="entry name" value="TPR-like"/>
    <property type="match status" value="1"/>
</dbReference>
<feature type="repeat" description="PPR" evidence="2">
    <location>
        <begin position="544"/>
        <end position="578"/>
    </location>
</feature>
<evidence type="ECO:0000259" key="3">
    <source>
        <dbReference type="Pfam" id="PF08423"/>
    </source>
</evidence>
<dbReference type="Pfam" id="PF13041">
    <property type="entry name" value="PPR_2"/>
    <property type="match status" value="2"/>
</dbReference>
<dbReference type="InterPro" id="IPR013632">
    <property type="entry name" value="Rad51_C"/>
</dbReference>
<dbReference type="InterPro" id="IPR027417">
    <property type="entry name" value="P-loop_NTPase"/>
</dbReference>
<protein>
    <recommendedName>
        <fullName evidence="3">Rad51-like C-terminal domain-containing protein</fullName>
    </recommendedName>
</protein>
<feature type="repeat" description="PPR" evidence="2">
    <location>
        <begin position="404"/>
        <end position="438"/>
    </location>
</feature>
<sequence>MVSKIESQRRPWLNGLELLEDSQINKGTLSTGCERYPLCCYIIMSYNVHNQRDDDCLWTRIDVLLQGGLREGHVTELVGPSSSGKTQICLKAASNVSRKYSGTVMYFDTGNSFSAKRIAQFLSQSSDPADIEVTNHMVAGEAGISKPALGESWKSIPHVRLLLSRYNAINEFSQLISMISSRFKPTRTLTEFHRLIQLNRCIQANHIHGDLHNKRTKKPRPHKLTRNQLRTPIPFLNNLKQCKNPEEFLSIFYDFYEMGYKHDYPSFASLTYKLARARKFDDIEVVLDFLESHDIRCGEALFIGLIRHYGKARMIDKAVEVFHEMGKSFNCVRTVQSFNTILNVLVDNDRISDAIELFEKGPKMRFRLNSVSFNIMIKLWLKKGEWEKAREVFDEMLEREVEPTAVTYNSQIGFLCKRGQVDEAIKFFDDMRTKGKRGNAVTYALLMEGLCASGRFKEAKKMMFDMEYHGCKAQLVNYGVLMTDLAKNGLIDEAKGLLVEMKKRRIKPDVVMYNILIDYFCKAGAASDAYKVLVDMQVKGCEPNAATYRTVVDGFCRIEDFMGGLKVLNAMLNSNHFPRTETFRFLGIGLFRSGKIDEACFVLEEMKRRKMSLDRDSWEIIVREVCMDDGFVTDRLADIICSS</sequence>
<evidence type="ECO:0000256" key="2">
    <source>
        <dbReference type="PROSITE-ProRule" id="PRU00708"/>
    </source>
</evidence>
<keyword evidence="5" id="KW-1185">Reference proteome</keyword>
<dbReference type="InterPro" id="IPR002885">
    <property type="entry name" value="PPR_rpt"/>
</dbReference>